<proteinExistence type="predicted"/>
<evidence type="ECO:0000313" key="4">
    <source>
        <dbReference type="EMBL" id="GEO37644.1"/>
    </source>
</evidence>
<dbReference type="InterPro" id="IPR001638">
    <property type="entry name" value="Solute-binding_3/MltF_N"/>
</dbReference>
<dbReference type="Pfam" id="PF00497">
    <property type="entry name" value="SBP_bac_3"/>
    <property type="match status" value="1"/>
</dbReference>
<dbReference type="PANTHER" id="PTHR35936">
    <property type="entry name" value="MEMBRANE-BOUND LYTIC MUREIN TRANSGLYCOSYLASE F"/>
    <property type="match status" value="1"/>
</dbReference>
<feature type="chain" id="PRO_5022067620" evidence="2">
    <location>
        <begin position="35"/>
        <end position="272"/>
    </location>
</feature>
<dbReference type="OrthoDB" id="9807888at2"/>
<dbReference type="PANTHER" id="PTHR35936:SF32">
    <property type="entry name" value="MEMBRANE-BOUND LYTIC MUREIN TRANSGLYCOSYLASE F"/>
    <property type="match status" value="1"/>
</dbReference>
<dbReference type="SUPFAM" id="SSF53850">
    <property type="entry name" value="Periplasmic binding protein-like II"/>
    <property type="match status" value="1"/>
</dbReference>
<dbReference type="Gene3D" id="3.40.190.10">
    <property type="entry name" value="Periplasmic binding protein-like II"/>
    <property type="match status" value="2"/>
</dbReference>
<evidence type="ECO:0000259" key="3">
    <source>
        <dbReference type="SMART" id="SM00062"/>
    </source>
</evidence>
<feature type="domain" description="Solute-binding protein family 3/N-terminal" evidence="3">
    <location>
        <begin position="45"/>
        <end position="265"/>
    </location>
</feature>
<feature type="signal peptide" evidence="2">
    <location>
        <begin position="1"/>
        <end position="34"/>
    </location>
</feature>
<evidence type="ECO:0000256" key="2">
    <source>
        <dbReference type="SAM" id="SignalP"/>
    </source>
</evidence>
<accession>A0A512DME1</accession>
<evidence type="ECO:0000313" key="5">
    <source>
        <dbReference type="Proteomes" id="UP000321523"/>
    </source>
</evidence>
<reference evidence="4 5" key="1">
    <citation type="submission" date="2019-07" db="EMBL/GenBank/DDBJ databases">
        <title>Whole genome shotgun sequence of Skermanella aerolata NBRC 106429.</title>
        <authorList>
            <person name="Hosoyama A."/>
            <person name="Uohara A."/>
            <person name="Ohji S."/>
            <person name="Ichikawa N."/>
        </authorList>
    </citation>
    <scope>NUCLEOTIDE SEQUENCE [LARGE SCALE GENOMIC DNA]</scope>
    <source>
        <strain evidence="4 5">NBRC 106429</strain>
    </source>
</reference>
<dbReference type="SMART" id="SM00062">
    <property type="entry name" value="PBPb"/>
    <property type="match status" value="1"/>
</dbReference>
<comment type="caution">
    <text evidence="4">The sequence shown here is derived from an EMBL/GenBank/DDBJ whole genome shotgun (WGS) entry which is preliminary data.</text>
</comment>
<dbReference type="Proteomes" id="UP000321523">
    <property type="component" value="Unassembled WGS sequence"/>
</dbReference>
<protein>
    <submittedName>
        <fullName evidence="4">ABC transporter substrate-binding protein</fullName>
    </submittedName>
</protein>
<organism evidence="4 5">
    <name type="scientific">Skermanella aerolata</name>
    <dbReference type="NCBI Taxonomy" id="393310"/>
    <lineage>
        <taxon>Bacteria</taxon>
        <taxon>Pseudomonadati</taxon>
        <taxon>Pseudomonadota</taxon>
        <taxon>Alphaproteobacteria</taxon>
        <taxon>Rhodospirillales</taxon>
        <taxon>Azospirillaceae</taxon>
        <taxon>Skermanella</taxon>
    </lineage>
</organism>
<dbReference type="AlphaFoldDB" id="A0A512DME1"/>
<keyword evidence="1 2" id="KW-0732">Signal</keyword>
<sequence>MIQQRRRAGRTRLAGYLVLLSISALVAAMPQASARPLDSIKTRGSLSICAHPNALPFASRKGNPPGFQIELARSIAQQLGVGLSVEWVISGNQFRIADCDLIMDTIIDPDALEQRRLRASIPYQHGGVELAMRSDAPGIATPRDLNGEHRVGVMSGSMTHMILNRRGVKTIPFGFEDEMMAALDSGEIDAAAASPASIGFFNMNHPERKLRVMALGDGEPDMSWDIAVGMRRSDSQLRGEIDRAVERLLADGTVRTIYARYGIEHRAPQRKQ</sequence>
<dbReference type="EMBL" id="BJYZ01000007">
    <property type="protein sequence ID" value="GEO37644.1"/>
    <property type="molecule type" value="Genomic_DNA"/>
</dbReference>
<evidence type="ECO:0000256" key="1">
    <source>
        <dbReference type="ARBA" id="ARBA00022729"/>
    </source>
</evidence>
<name>A0A512DME1_9PROT</name>
<keyword evidence="5" id="KW-1185">Reference proteome</keyword>
<dbReference type="RefSeq" id="WP_044426511.1">
    <property type="nucleotide sequence ID" value="NZ_BJYZ01000007.1"/>
</dbReference>
<gene>
    <name evidence="4" type="ORF">SAE02_17920</name>
</gene>